<evidence type="ECO:0000256" key="4">
    <source>
        <dbReference type="SAM" id="SignalP"/>
    </source>
</evidence>
<comment type="caution">
    <text evidence="5">The sequence shown here is derived from an EMBL/GenBank/DDBJ whole genome shotgun (WGS) entry which is preliminary data.</text>
</comment>
<name>A0A8S0UDB1_OLEEU</name>
<sequence>MANFSCFFLFFLVLYFANSYSKAQSVPAIYVFGDSLVDVGNNKHLPLSLLRADLPHNGVDYPGGKPTGRFSNGKNSADFLVEKLGLTTVPSYLSQPNDVFVKGVNFASGGAGIFNATNEDVIKQTIPLPIQLGYFSLVHQRLVKQLGTASAQEHLSKSLFPVVIGSNDLINFSKSKNTPQQFVNLMVSSLKEVLKGLHGIGARKFLVVGTSPIGCAPKQRFQSTTNECNAEVNSLSKNYNQGLQSDNPTTYGFNETKAACCGLGKLKSRVPCTPVSEYCSNRSNHVFWDIYHPTQTTAHTFIDILFSDS</sequence>
<organism evidence="5 6">
    <name type="scientific">Olea europaea subsp. europaea</name>
    <dbReference type="NCBI Taxonomy" id="158383"/>
    <lineage>
        <taxon>Eukaryota</taxon>
        <taxon>Viridiplantae</taxon>
        <taxon>Streptophyta</taxon>
        <taxon>Embryophyta</taxon>
        <taxon>Tracheophyta</taxon>
        <taxon>Spermatophyta</taxon>
        <taxon>Magnoliopsida</taxon>
        <taxon>eudicotyledons</taxon>
        <taxon>Gunneridae</taxon>
        <taxon>Pentapetalae</taxon>
        <taxon>asterids</taxon>
        <taxon>lamiids</taxon>
        <taxon>Lamiales</taxon>
        <taxon>Oleaceae</taxon>
        <taxon>Oleeae</taxon>
        <taxon>Olea</taxon>
    </lineage>
</organism>
<comment type="similarity">
    <text evidence="1">Belongs to the 'GDSL' lipolytic enzyme family.</text>
</comment>
<evidence type="ECO:0000313" key="6">
    <source>
        <dbReference type="Proteomes" id="UP000594638"/>
    </source>
</evidence>
<reference evidence="5 6" key="1">
    <citation type="submission" date="2019-12" db="EMBL/GenBank/DDBJ databases">
        <authorList>
            <person name="Alioto T."/>
            <person name="Alioto T."/>
            <person name="Gomez Garrido J."/>
        </authorList>
    </citation>
    <scope>NUCLEOTIDE SEQUENCE [LARGE SCALE GENOMIC DNA]</scope>
</reference>
<gene>
    <name evidence="5" type="ORF">OLEA9_A096579</name>
</gene>
<dbReference type="InterPro" id="IPR001087">
    <property type="entry name" value="GDSL"/>
</dbReference>
<dbReference type="InterPro" id="IPR035669">
    <property type="entry name" value="SGNH_plant_lipase-like"/>
</dbReference>
<keyword evidence="6" id="KW-1185">Reference proteome</keyword>
<dbReference type="PANTHER" id="PTHR45648">
    <property type="entry name" value="GDSL LIPASE/ACYLHYDROLASE FAMILY PROTEIN (AFU_ORTHOLOGUE AFUA_4G14700)"/>
    <property type="match status" value="1"/>
</dbReference>
<dbReference type="SUPFAM" id="SSF52266">
    <property type="entry name" value="SGNH hydrolase"/>
    <property type="match status" value="1"/>
</dbReference>
<keyword evidence="4" id="KW-0732">Signal</keyword>
<evidence type="ECO:0000256" key="2">
    <source>
        <dbReference type="ARBA" id="ARBA00022801"/>
    </source>
</evidence>
<dbReference type="GO" id="GO:0016788">
    <property type="term" value="F:hydrolase activity, acting on ester bonds"/>
    <property type="evidence" value="ECO:0007669"/>
    <property type="project" value="InterPro"/>
</dbReference>
<keyword evidence="3" id="KW-0442">Lipid degradation</keyword>
<accession>A0A8S0UDB1</accession>
<dbReference type="InterPro" id="IPR051058">
    <property type="entry name" value="GDSL_Est/Lipase"/>
</dbReference>
<dbReference type="EMBL" id="CACTIH010007559">
    <property type="protein sequence ID" value="CAA3015588.1"/>
    <property type="molecule type" value="Genomic_DNA"/>
</dbReference>
<dbReference type="AlphaFoldDB" id="A0A8S0UDB1"/>
<dbReference type="OrthoDB" id="1600564at2759"/>
<dbReference type="Pfam" id="PF00657">
    <property type="entry name" value="Lipase_GDSL"/>
    <property type="match status" value="1"/>
</dbReference>
<keyword evidence="2" id="KW-0378">Hydrolase</keyword>
<dbReference type="GO" id="GO:0016042">
    <property type="term" value="P:lipid catabolic process"/>
    <property type="evidence" value="ECO:0007669"/>
    <property type="project" value="UniProtKB-KW"/>
</dbReference>
<protein>
    <submittedName>
        <fullName evidence="5">GDSL esterase lipase At5g55050-like</fullName>
    </submittedName>
</protein>
<keyword evidence="3" id="KW-0443">Lipid metabolism</keyword>
<evidence type="ECO:0000256" key="3">
    <source>
        <dbReference type="ARBA" id="ARBA00022963"/>
    </source>
</evidence>
<proteinExistence type="inferred from homology"/>
<evidence type="ECO:0000313" key="5">
    <source>
        <dbReference type="EMBL" id="CAA3015588.1"/>
    </source>
</evidence>
<dbReference type="PANTHER" id="PTHR45648:SF106">
    <property type="entry name" value="ANTHER-SPECIFIC PROLINE-RICH PROTEIN APG"/>
    <property type="match status" value="1"/>
</dbReference>
<dbReference type="Gene3D" id="3.40.50.1110">
    <property type="entry name" value="SGNH hydrolase"/>
    <property type="match status" value="1"/>
</dbReference>
<dbReference type="InterPro" id="IPR036514">
    <property type="entry name" value="SGNH_hydro_sf"/>
</dbReference>
<dbReference type="Proteomes" id="UP000594638">
    <property type="component" value="Unassembled WGS sequence"/>
</dbReference>
<feature type="signal peptide" evidence="4">
    <location>
        <begin position="1"/>
        <end position="23"/>
    </location>
</feature>
<dbReference type="CDD" id="cd01837">
    <property type="entry name" value="SGNH_plant_lipase_like"/>
    <property type="match status" value="1"/>
</dbReference>
<feature type="chain" id="PRO_5035915619" evidence="4">
    <location>
        <begin position="24"/>
        <end position="309"/>
    </location>
</feature>
<dbReference type="Gramene" id="OE9A096579T1">
    <property type="protein sequence ID" value="OE9A096579C1"/>
    <property type="gene ID" value="OE9A096579"/>
</dbReference>
<evidence type="ECO:0000256" key="1">
    <source>
        <dbReference type="ARBA" id="ARBA00008668"/>
    </source>
</evidence>